<gene>
    <name evidence="3" type="ORF">B0I36DRAFT_348181</name>
</gene>
<dbReference type="Proteomes" id="UP000756346">
    <property type="component" value="Unassembled WGS sequence"/>
</dbReference>
<accession>A0A9P8Y9A3</accession>
<keyword evidence="2" id="KW-1133">Transmembrane helix</keyword>
<feature type="compositionally biased region" description="Polar residues" evidence="1">
    <location>
        <begin position="575"/>
        <end position="587"/>
    </location>
</feature>
<comment type="caution">
    <text evidence="3">The sequence shown here is derived from an EMBL/GenBank/DDBJ whole genome shotgun (WGS) entry which is preliminary data.</text>
</comment>
<feature type="region of interest" description="Disordered" evidence="1">
    <location>
        <begin position="575"/>
        <end position="690"/>
    </location>
</feature>
<feature type="region of interest" description="Disordered" evidence="1">
    <location>
        <begin position="330"/>
        <end position="359"/>
    </location>
</feature>
<feature type="transmembrane region" description="Helical" evidence="2">
    <location>
        <begin position="66"/>
        <end position="84"/>
    </location>
</feature>
<evidence type="ECO:0000256" key="1">
    <source>
        <dbReference type="SAM" id="MobiDB-lite"/>
    </source>
</evidence>
<reference evidence="3" key="1">
    <citation type="journal article" date="2021" name="Nat. Commun.">
        <title>Genetic determinants of endophytism in the Arabidopsis root mycobiome.</title>
        <authorList>
            <person name="Mesny F."/>
            <person name="Miyauchi S."/>
            <person name="Thiergart T."/>
            <person name="Pickel B."/>
            <person name="Atanasova L."/>
            <person name="Karlsson M."/>
            <person name="Huettel B."/>
            <person name="Barry K.W."/>
            <person name="Haridas S."/>
            <person name="Chen C."/>
            <person name="Bauer D."/>
            <person name="Andreopoulos W."/>
            <person name="Pangilinan J."/>
            <person name="LaButti K."/>
            <person name="Riley R."/>
            <person name="Lipzen A."/>
            <person name="Clum A."/>
            <person name="Drula E."/>
            <person name="Henrissat B."/>
            <person name="Kohler A."/>
            <person name="Grigoriev I.V."/>
            <person name="Martin F.M."/>
            <person name="Hacquard S."/>
        </authorList>
    </citation>
    <scope>NUCLEOTIDE SEQUENCE</scope>
    <source>
        <strain evidence="3">MPI-CAGE-CH-0230</strain>
    </source>
</reference>
<proteinExistence type="predicted"/>
<keyword evidence="2" id="KW-0472">Membrane</keyword>
<dbReference type="RefSeq" id="XP_046013898.1">
    <property type="nucleotide sequence ID" value="XM_046156656.1"/>
</dbReference>
<keyword evidence="2" id="KW-0812">Transmembrane</keyword>
<feature type="transmembrane region" description="Helical" evidence="2">
    <location>
        <begin position="31"/>
        <end position="54"/>
    </location>
</feature>
<organism evidence="3 4">
    <name type="scientific">Microdochium trichocladiopsis</name>
    <dbReference type="NCBI Taxonomy" id="1682393"/>
    <lineage>
        <taxon>Eukaryota</taxon>
        <taxon>Fungi</taxon>
        <taxon>Dikarya</taxon>
        <taxon>Ascomycota</taxon>
        <taxon>Pezizomycotina</taxon>
        <taxon>Sordariomycetes</taxon>
        <taxon>Xylariomycetidae</taxon>
        <taxon>Xylariales</taxon>
        <taxon>Microdochiaceae</taxon>
        <taxon>Microdochium</taxon>
    </lineage>
</organism>
<sequence length="975" mass="109557">MYFILWQLPPLLATLQDLVLLQVCGDIRWPWGVVAAMALMGVCVTLLSILSMWLKPLISLPTAISTLPGLLPLLVHALLITITGKSLHRMQKRNVIVKWILAYGIFLCSLSITLSVLILTEKLPMENGFFAQGALLAIGYYPVHDTVKWLHMLEMRSRRMHEHYQAKHGKANEETKAWLGIFEGAQKASSDFWQAHFMGKKWGPCHNYETYEEHFLAFRMEEMDPYKTCPRIKQALDRWPVSQRLPLIAAPFLKASPNQFRNPLLLQLPKRPLPKLRPDRSAMSTNLDQEVSFVATPSQLVAFIAASQEVDWHSNKVEFRQYLAAHPNDDLNKALESPNDVSHNSSEDNHTTHNLLHVDEQTQYEERQASDDDKNDDNGAVPPKQLLQLLDFKIHLFVSETSLWVLATSPRDGRVFMYPIDKPCIRTSVLRYIWFHADSYDPTTGLQDLFMLVGKPMVEGHFYEVVDCGKEKLCQCLIRKDVLQPCVMERMLMVFHRLQSGIVVARTASYMSPLQEDNLKPGVVDWVDFVDFPEADAAVVIGLVTNERVPCCSSNVPSGLAQDLSSALSKHAFLASQQNAPPSSRCSGHNPANMGARHMLPPSDKSSPLPSPRTPSIRSLSPGPQPCRPLLVSAQPTLPGESTDRPETATTTESRGHDPSRGQPFQAHPLQKKRKRIPDHNEMGGAHQGRKTMVKLQPLIRLLQIPGQVHVPNVVKSRQAAWFEDPLSFFQIPTFSGNFSGDYPLALSQCVHAVQVAQAMQAVQAMQAEQVEQAMQAETILTLIWRVLLVCISRLNAQLRELNIPLPSVLRGINKNTWRVWSYGGNRYHGYTTSFRSAGVLLVLPTAIPRTTWESVIPERNCREREEIMILLESQGIKTAAETCEGVAKRILGHMLTLGTDWVSNRGRTTHSSFDALGQDNTTAGLVAGLVQHSSSAYDNYLRHLEGQPWEKTAPDIIDYYDWTPILFNPPAPHV</sequence>
<feature type="compositionally biased region" description="Basic and acidic residues" evidence="1">
    <location>
        <begin position="345"/>
        <end position="359"/>
    </location>
</feature>
<name>A0A9P8Y9A3_9PEZI</name>
<keyword evidence="4" id="KW-1185">Reference proteome</keyword>
<protein>
    <submittedName>
        <fullName evidence="3">Uncharacterized protein</fullName>
    </submittedName>
</protein>
<evidence type="ECO:0000313" key="3">
    <source>
        <dbReference type="EMBL" id="KAH7033066.1"/>
    </source>
</evidence>
<dbReference type="GeneID" id="70186202"/>
<evidence type="ECO:0000256" key="2">
    <source>
        <dbReference type="SAM" id="Phobius"/>
    </source>
</evidence>
<dbReference type="EMBL" id="JAGTJQ010000004">
    <property type="protein sequence ID" value="KAH7033066.1"/>
    <property type="molecule type" value="Genomic_DNA"/>
</dbReference>
<feature type="transmembrane region" description="Helical" evidence="2">
    <location>
        <begin position="96"/>
        <end position="120"/>
    </location>
</feature>
<dbReference type="AlphaFoldDB" id="A0A9P8Y9A3"/>
<dbReference type="OrthoDB" id="10685773at2759"/>
<evidence type="ECO:0000313" key="4">
    <source>
        <dbReference type="Proteomes" id="UP000756346"/>
    </source>
</evidence>